<feature type="non-terminal residue" evidence="1">
    <location>
        <position position="1"/>
    </location>
</feature>
<organism evidence="1">
    <name type="scientific">Lepeophtheirus salmonis</name>
    <name type="common">Salmon louse</name>
    <name type="synonym">Caligus salmonis</name>
    <dbReference type="NCBI Taxonomy" id="72036"/>
    <lineage>
        <taxon>Eukaryota</taxon>
        <taxon>Metazoa</taxon>
        <taxon>Ecdysozoa</taxon>
        <taxon>Arthropoda</taxon>
        <taxon>Crustacea</taxon>
        <taxon>Multicrustacea</taxon>
        <taxon>Hexanauplia</taxon>
        <taxon>Copepoda</taxon>
        <taxon>Siphonostomatoida</taxon>
        <taxon>Caligidae</taxon>
        <taxon>Lepeophtheirus</taxon>
    </lineage>
</organism>
<dbReference type="AlphaFoldDB" id="A0A0K2VG68"/>
<dbReference type="EMBL" id="HACA01031565">
    <property type="protein sequence ID" value="CDW48926.1"/>
    <property type="molecule type" value="Transcribed_RNA"/>
</dbReference>
<reference evidence="1" key="1">
    <citation type="submission" date="2014-05" db="EMBL/GenBank/DDBJ databases">
        <authorList>
            <person name="Chronopoulou M."/>
        </authorList>
    </citation>
    <scope>NUCLEOTIDE SEQUENCE</scope>
    <source>
        <tissue evidence="1">Whole organism</tissue>
    </source>
</reference>
<proteinExistence type="predicted"/>
<protein>
    <submittedName>
        <fullName evidence="1">Uncharacterized protein</fullName>
    </submittedName>
</protein>
<sequence length="67" mass="7987">RTFSHMVFFSQQLNFKDSKKYSRSNMCPLSSSDINVLDYFWWNIVERESNSIIHANLDPVKEDNTRV</sequence>
<name>A0A0K2VG68_LEPSM</name>
<evidence type="ECO:0000313" key="1">
    <source>
        <dbReference type="EMBL" id="CDW48926.1"/>
    </source>
</evidence>
<accession>A0A0K2VG68</accession>